<dbReference type="InterPro" id="IPR056924">
    <property type="entry name" value="SH3_Tf2-1"/>
</dbReference>
<organism evidence="4 5">
    <name type="scientific">Purpureocillium lavendulum</name>
    <dbReference type="NCBI Taxonomy" id="1247861"/>
    <lineage>
        <taxon>Eukaryota</taxon>
        <taxon>Fungi</taxon>
        <taxon>Dikarya</taxon>
        <taxon>Ascomycota</taxon>
        <taxon>Pezizomycotina</taxon>
        <taxon>Sordariomycetes</taxon>
        <taxon>Hypocreomycetidae</taxon>
        <taxon>Hypocreales</taxon>
        <taxon>Ophiocordycipitaceae</taxon>
        <taxon>Purpureocillium</taxon>
    </lineage>
</organism>
<protein>
    <submittedName>
        <fullName evidence="4">Phosphotransferase</fullName>
    </submittedName>
</protein>
<evidence type="ECO:0000259" key="3">
    <source>
        <dbReference type="PROSITE" id="PS50013"/>
    </source>
</evidence>
<evidence type="ECO:0000313" key="5">
    <source>
        <dbReference type="Proteomes" id="UP001163105"/>
    </source>
</evidence>
<dbReference type="Pfam" id="PF24626">
    <property type="entry name" value="SH3_Tf2-1"/>
    <property type="match status" value="1"/>
</dbReference>
<dbReference type="PROSITE" id="PS50013">
    <property type="entry name" value="CHROMO_2"/>
    <property type="match status" value="1"/>
</dbReference>
<dbReference type="EMBL" id="JAQHRD010000025">
    <property type="protein sequence ID" value="KAJ6436284.1"/>
    <property type="molecule type" value="Genomic_DNA"/>
</dbReference>
<dbReference type="GO" id="GO:0006338">
    <property type="term" value="P:chromatin remodeling"/>
    <property type="evidence" value="ECO:0007669"/>
    <property type="project" value="UniProtKB-ARBA"/>
</dbReference>
<feature type="domain" description="Chromo" evidence="3">
    <location>
        <begin position="109"/>
        <end position="154"/>
    </location>
</feature>
<feature type="compositionally biased region" description="Basic residues" evidence="2">
    <location>
        <begin position="168"/>
        <end position="178"/>
    </location>
</feature>
<dbReference type="Gene3D" id="2.40.50.40">
    <property type="match status" value="1"/>
</dbReference>
<feature type="region of interest" description="Disordered" evidence="2">
    <location>
        <begin position="156"/>
        <end position="178"/>
    </location>
</feature>
<evidence type="ECO:0000313" key="4">
    <source>
        <dbReference type="EMBL" id="KAJ6436284.1"/>
    </source>
</evidence>
<dbReference type="Proteomes" id="UP001163105">
    <property type="component" value="Unassembled WGS sequence"/>
</dbReference>
<sequence length="178" mass="20865">MAHAQEVQQQYANQHRQPAPQFKIGDKVWLNLRNIKTVRPSKKLDWKHAKYTVLEEVSPLAYRLDTPPGIHNVFHTDLLTLAANDPFPSQHQDDYHPEPILNDDGEQEWEIEEILQARWRGRRREGYVKWKGYARPSWEPVTALQDTAALDRFETAYGPIEHNDGPVKQRKRQRKGRG</sequence>
<dbReference type="InterPro" id="IPR016197">
    <property type="entry name" value="Chromo-like_dom_sf"/>
</dbReference>
<accession>A0AB34FAH3</accession>
<reference evidence="4" key="1">
    <citation type="submission" date="2023-01" db="EMBL/GenBank/DDBJ databases">
        <title>The growth and conidiation of Purpureocillium lavendulum are regulated by nitrogen source and histone H3K14 acetylation.</title>
        <authorList>
            <person name="Tang P."/>
            <person name="Han J."/>
            <person name="Zhang C."/>
            <person name="Tang P."/>
            <person name="Qi F."/>
            <person name="Zhang K."/>
            <person name="Liang L."/>
        </authorList>
    </citation>
    <scope>NUCLEOTIDE SEQUENCE</scope>
    <source>
        <strain evidence="4">YMF1.00683</strain>
    </source>
</reference>
<dbReference type="InterPro" id="IPR000953">
    <property type="entry name" value="Chromo/chromo_shadow_dom"/>
</dbReference>
<dbReference type="SUPFAM" id="SSF54160">
    <property type="entry name" value="Chromo domain-like"/>
    <property type="match status" value="1"/>
</dbReference>
<evidence type="ECO:0000256" key="1">
    <source>
        <dbReference type="ARBA" id="ARBA00011353"/>
    </source>
</evidence>
<dbReference type="SMART" id="SM00298">
    <property type="entry name" value="CHROMO"/>
    <property type="match status" value="1"/>
</dbReference>
<comment type="caution">
    <text evidence="4">The sequence shown here is derived from an EMBL/GenBank/DDBJ whole genome shotgun (WGS) entry which is preliminary data.</text>
</comment>
<proteinExistence type="predicted"/>
<keyword evidence="5" id="KW-1185">Reference proteome</keyword>
<name>A0AB34FAH3_9HYPO</name>
<gene>
    <name evidence="4" type="ORF">O9K51_11192</name>
</gene>
<comment type="subunit">
    <text evidence="1">Component of the NuA4 histone acetyltransferase complex.</text>
</comment>
<evidence type="ECO:0000256" key="2">
    <source>
        <dbReference type="SAM" id="MobiDB-lite"/>
    </source>
</evidence>
<dbReference type="AlphaFoldDB" id="A0AB34FAH3"/>